<keyword evidence="1" id="KW-1133">Transmembrane helix</keyword>
<dbReference type="AlphaFoldDB" id="A0AAD7DGQ1"/>
<evidence type="ECO:0000256" key="1">
    <source>
        <dbReference type="SAM" id="Phobius"/>
    </source>
</evidence>
<feature type="transmembrane region" description="Helical" evidence="1">
    <location>
        <begin position="187"/>
        <end position="205"/>
    </location>
</feature>
<keyword evidence="1" id="KW-0472">Membrane</keyword>
<feature type="transmembrane region" description="Helical" evidence="1">
    <location>
        <begin position="114"/>
        <end position="133"/>
    </location>
</feature>
<organism evidence="2 3">
    <name type="scientific">Mycena metata</name>
    <dbReference type="NCBI Taxonomy" id="1033252"/>
    <lineage>
        <taxon>Eukaryota</taxon>
        <taxon>Fungi</taxon>
        <taxon>Dikarya</taxon>
        <taxon>Basidiomycota</taxon>
        <taxon>Agaricomycotina</taxon>
        <taxon>Agaricomycetes</taxon>
        <taxon>Agaricomycetidae</taxon>
        <taxon>Agaricales</taxon>
        <taxon>Marasmiineae</taxon>
        <taxon>Mycenaceae</taxon>
        <taxon>Mycena</taxon>
    </lineage>
</organism>
<feature type="transmembrane region" description="Helical" evidence="1">
    <location>
        <begin position="36"/>
        <end position="57"/>
    </location>
</feature>
<dbReference type="Proteomes" id="UP001215598">
    <property type="component" value="Unassembled WGS sequence"/>
</dbReference>
<name>A0AAD7DGQ1_9AGAR</name>
<keyword evidence="3" id="KW-1185">Reference proteome</keyword>
<feature type="transmembrane region" description="Helical" evidence="1">
    <location>
        <begin position="64"/>
        <end position="83"/>
    </location>
</feature>
<reference evidence="2" key="1">
    <citation type="submission" date="2023-03" db="EMBL/GenBank/DDBJ databases">
        <title>Massive genome expansion in bonnet fungi (Mycena s.s.) driven by repeated elements and novel gene families across ecological guilds.</title>
        <authorList>
            <consortium name="Lawrence Berkeley National Laboratory"/>
            <person name="Harder C.B."/>
            <person name="Miyauchi S."/>
            <person name="Viragh M."/>
            <person name="Kuo A."/>
            <person name="Thoen E."/>
            <person name="Andreopoulos B."/>
            <person name="Lu D."/>
            <person name="Skrede I."/>
            <person name="Drula E."/>
            <person name="Henrissat B."/>
            <person name="Morin E."/>
            <person name="Kohler A."/>
            <person name="Barry K."/>
            <person name="LaButti K."/>
            <person name="Morin E."/>
            <person name="Salamov A."/>
            <person name="Lipzen A."/>
            <person name="Mereny Z."/>
            <person name="Hegedus B."/>
            <person name="Baldrian P."/>
            <person name="Stursova M."/>
            <person name="Weitz H."/>
            <person name="Taylor A."/>
            <person name="Grigoriev I.V."/>
            <person name="Nagy L.G."/>
            <person name="Martin F."/>
            <person name="Kauserud H."/>
        </authorList>
    </citation>
    <scope>NUCLEOTIDE SEQUENCE</scope>
    <source>
        <strain evidence="2">CBHHK182m</strain>
    </source>
</reference>
<protein>
    <submittedName>
        <fullName evidence="2">Uncharacterized protein</fullName>
    </submittedName>
</protein>
<evidence type="ECO:0000313" key="2">
    <source>
        <dbReference type="EMBL" id="KAJ7690565.1"/>
    </source>
</evidence>
<feature type="transmembrane region" description="Helical" evidence="1">
    <location>
        <begin position="154"/>
        <end position="175"/>
    </location>
</feature>
<gene>
    <name evidence="2" type="ORF">B0H16DRAFT_1856826</name>
</gene>
<accession>A0AAD7DGQ1</accession>
<comment type="caution">
    <text evidence="2">The sequence shown here is derived from an EMBL/GenBank/DDBJ whole genome shotgun (WGS) entry which is preliminary data.</text>
</comment>
<keyword evidence="1" id="KW-0812">Transmembrane</keyword>
<dbReference type="EMBL" id="JARKIB010000840">
    <property type="protein sequence ID" value="KAJ7690565.1"/>
    <property type="molecule type" value="Genomic_DNA"/>
</dbReference>
<evidence type="ECO:0000313" key="3">
    <source>
        <dbReference type="Proteomes" id="UP001215598"/>
    </source>
</evidence>
<proteinExistence type="predicted"/>
<sequence>MLALHTDHPQNRYFALIITCVNSSAARFTYRPQLEAISSTLIVATIDCILLLRVWILFGKSRRLLYFMVPLISVEIGVMFFIVEATIMSEDKYLHVGPFITGCYPPQTLPKDFTLYPIPSLVVASTMFAMTIYNCKMRLGHSFHLRNTMPIVNLFLRDGIFWFMAVVAVIPPQILIWAVARPTLSELLIIPSIAVYSIIGARVILNIMEIMNVHHELVIVA</sequence>